<comment type="caution">
    <text evidence="2">The sequence shown here is derived from an EMBL/GenBank/DDBJ whole genome shotgun (WGS) entry which is preliminary data.</text>
</comment>
<dbReference type="EMBL" id="PDCK01000039">
    <property type="protein sequence ID" value="PRQ59080.1"/>
    <property type="molecule type" value="Genomic_DNA"/>
</dbReference>
<evidence type="ECO:0000256" key="1">
    <source>
        <dbReference type="SAM" id="Coils"/>
    </source>
</evidence>
<accession>A0A2P6SK80</accession>
<dbReference type="SUPFAM" id="SSF57997">
    <property type="entry name" value="Tropomyosin"/>
    <property type="match status" value="1"/>
</dbReference>
<feature type="coiled-coil region" evidence="1">
    <location>
        <begin position="32"/>
        <end position="115"/>
    </location>
</feature>
<protein>
    <submittedName>
        <fullName evidence="2">Uncharacterized protein</fullName>
    </submittedName>
</protein>
<dbReference type="Gramene" id="PRQ59080">
    <property type="protein sequence ID" value="PRQ59080"/>
    <property type="gene ID" value="RchiOBHm_Chr1g0366231"/>
</dbReference>
<evidence type="ECO:0000313" key="2">
    <source>
        <dbReference type="EMBL" id="PRQ59080.1"/>
    </source>
</evidence>
<sequence>MAQHNILEGNHVHNAPQSLVSLTGLIAARSRIGEHQQAAADHEQTRLQLEEQRNVLLANRAAINNQLLHLRTQRDFHAGRADHYEHRVQQADQELAELKGRVQELAALRDGASERVQMYGHGLATLPVITVATLRQMVVVVNEIRPLGFGGQIRIHDTPMTSELERQEIRDLCAQFNIIVQN</sequence>
<dbReference type="AlphaFoldDB" id="A0A2P6SK80"/>
<proteinExistence type="predicted"/>
<keyword evidence="3" id="KW-1185">Reference proteome</keyword>
<organism evidence="2 3">
    <name type="scientific">Rosa chinensis</name>
    <name type="common">China rose</name>
    <dbReference type="NCBI Taxonomy" id="74649"/>
    <lineage>
        <taxon>Eukaryota</taxon>
        <taxon>Viridiplantae</taxon>
        <taxon>Streptophyta</taxon>
        <taxon>Embryophyta</taxon>
        <taxon>Tracheophyta</taxon>
        <taxon>Spermatophyta</taxon>
        <taxon>Magnoliopsida</taxon>
        <taxon>eudicotyledons</taxon>
        <taxon>Gunneridae</taxon>
        <taxon>Pentapetalae</taxon>
        <taxon>rosids</taxon>
        <taxon>fabids</taxon>
        <taxon>Rosales</taxon>
        <taxon>Rosaceae</taxon>
        <taxon>Rosoideae</taxon>
        <taxon>Rosoideae incertae sedis</taxon>
        <taxon>Rosa</taxon>
    </lineage>
</organism>
<gene>
    <name evidence="2" type="ORF">RchiOBHm_Chr1g0366231</name>
</gene>
<name>A0A2P6SK80_ROSCH</name>
<reference evidence="2 3" key="1">
    <citation type="journal article" date="2018" name="Nat. Genet.">
        <title>The Rosa genome provides new insights in the design of modern roses.</title>
        <authorList>
            <person name="Bendahmane M."/>
        </authorList>
    </citation>
    <scope>NUCLEOTIDE SEQUENCE [LARGE SCALE GENOMIC DNA]</scope>
    <source>
        <strain evidence="3">cv. Old Blush</strain>
    </source>
</reference>
<evidence type="ECO:0000313" key="3">
    <source>
        <dbReference type="Proteomes" id="UP000238479"/>
    </source>
</evidence>
<dbReference type="Proteomes" id="UP000238479">
    <property type="component" value="Chromosome 1"/>
</dbReference>
<keyword evidence="1" id="KW-0175">Coiled coil</keyword>